<dbReference type="InterPro" id="IPR020040">
    <property type="entry name" value="Ribosomal_uL6_a/b-dom"/>
</dbReference>
<dbReference type="InterPro" id="IPR002358">
    <property type="entry name" value="Ribosomal_uL6_CS"/>
</dbReference>
<dbReference type="AlphaFoldDB" id="A0A0C9WF30"/>
<keyword evidence="7" id="KW-1185">Reference proteome</keyword>
<dbReference type="EMBL" id="KN839846">
    <property type="protein sequence ID" value="KIJ64441.1"/>
    <property type="molecule type" value="Genomic_DNA"/>
</dbReference>
<keyword evidence="3 4" id="KW-0687">Ribonucleoprotein</keyword>
<evidence type="ECO:0000256" key="3">
    <source>
        <dbReference type="ARBA" id="ARBA00023274"/>
    </source>
</evidence>
<dbReference type="GO" id="GO:0006412">
    <property type="term" value="P:translation"/>
    <property type="evidence" value="ECO:0007669"/>
    <property type="project" value="InterPro"/>
</dbReference>
<dbReference type="OrthoDB" id="540873at2759"/>
<feature type="domain" description="Large ribosomal subunit protein uL6 alpha-beta" evidence="5">
    <location>
        <begin position="34"/>
        <end position="107"/>
    </location>
</feature>
<protein>
    <recommendedName>
        <fullName evidence="5">Large ribosomal subunit protein uL6 alpha-beta domain-containing protein</fullName>
    </recommendedName>
</protein>
<accession>A0A0C9WF30</accession>
<dbReference type="GO" id="GO:0003735">
    <property type="term" value="F:structural constituent of ribosome"/>
    <property type="evidence" value="ECO:0007669"/>
    <property type="project" value="InterPro"/>
</dbReference>
<dbReference type="PROSITE" id="PS00525">
    <property type="entry name" value="RIBOSOMAL_L6_1"/>
    <property type="match status" value="1"/>
</dbReference>
<dbReference type="InterPro" id="IPR019906">
    <property type="entry name" value="Ribosomal_uL6_bac-type"/>
</dbReference>
<feature type="domain" description="Large ribosomal subunit protein uL6 alpha-beta" evidence="5">
    <location>
        <begin position="134"/>
        <end position="198"/>
    </location>
</feature>
<dbReference type="PANTHER" id="PTHR11655">
    <property type="entry name" value="60S/50S RIBOSOMAL PROTEIN L6/L9"/>
    <property type="match status" value="1"/>
</dbReference>
<dbReference type="HOGENOM" id="CLU_065464_1_0_1"/>
<dbReference type="PIRSF" id="PIRSF002162">
    <property type="entry name" value="Ribosomal_L6"/>
    <property type="match status" value="1"/>
</dbReference>
<dbReference type="SUPFAM" id="SSF56053">
    <property type="entry name" value="Ribosomal protein L6"/>
    <property type="match status" value="2"/>
</dbReference>
<dbReference type="PRINTS" id="PR00059">
    <property type="entry name" value="RIBOSOMALL6"/>
</dbReference>
<evidence type="ECO:0000256" key="4">
    <source>
        <dbReference type="RuleBase" id="RU003869"/>
    </source>
</evidence>
<evidence type="ECO:0000256" key="1">
    <source>
        <dbReference type="ARBA" id="ARBA00009356"/>
    </source>
</evidence>
<organism evidence="6 7">
    <name type="scientific">Hydnomerulius pinastri MD-312</name>
    <dbReference type="NCBI Taxonomy" id="994086"/>
    <lineage>
        <taxon>Eukaryota</taxon>
        <taxon>Fungi</taxon>
        <taxon>Dikarya</taxon>
        <taxon>Basidiomycota</taxon>
        <taxon>Agaricomycotina</taxon>
        <taxon>Agaricomycetes</taxon>
        <taxon>Agaricomycetidae</taxon>
        <taxon>Boletales</taxon>
        <taxon>Boletales incertae sedis</taxon>
        <taxon>Leucogyrophana</taxon>
    </lineage>
</organism>
<evidence type="ECO:0000256" key="2">
    <source>
        <dbReference type="ARBA" id="ARBA00022980"/>
    </source>
</evidence>
<evidence type="ECO:0000259" key="5">
    <source>
        <dbReference type="Pfam" id="PF00347"/>
    </source>
</evidence>
<dbReference type="GO" id="GO:0005762">
    <property type="term" value="C:mitochondrial large ribosomal subunit"/>
    <property type="evidence" value="ECO:0007669"/>
    <property type="project" value="TreeGrafter"/>
</dbReference>
<sequence length="213" mass="22956">MTPRTSLSTAIRHFSSSSRACGIISNIGKQPIPIPPNVTVTQSPNSLAVTGPLGTASVRLEPYMQLTFPQPNIISLTVEDGAVKNQRQMWGTTRTLISNAITGMTEGYSVPLYLVGVGYRAALEEDPRGVIDGGNGKRLNMKLGHSHNIYVPIPAQLTAEVPSATKIVLSCTDNVALGHFAAKIRRLRPPEPYKGKGVFIGNETIRLKAIKKK</sequence>
<dbReference type="Gene3D" id="3.90.930.12">
    <property type="entry name" value="Ribosomal protein L6, alpha-beta domain"/>
    <property type="match status" value="2"/>
</dbReference>
<dbReference type="InterPro" id="IPR000702">
    <property type="entry name" value="Ribosomal_uL6-like"/>
</dbReference>
<dbReference type="InterPro" id="IPR036789">
    <property type="entry name" value="Ribosomal_uL6-like_a/b-dom_sf"/>
</dbReference>
<evidence type="ECO:0000313" key="7">
    <source>
        <dbReference type="Proteomes" id="UP000053820"/>
    </source>
</evidence>
<name>A0A0C9WF30_9AGAM</name>
<dbReference type="GO" id="GO:0019843">
    <property type="term" value="F:rRNA binding"/>
    <property type="evidence" value="ECO:0007669"/>
    <property type="project" value="InterPro"/>
</dbReference>
<proteinExistence type="inferred from homology"/>
<keyword evidence="2 4" id="KW-0689">Ribosomal protein</keyword>
<gene>
    <name evidence="6" type="ORF">HYDPIDRAFT_111766</name>
</gene>
<evidence type="ECO:0000313" key="6">
    <source>
        <dbReference type="EMBL" id="KIJ64441.1"/>
    </source>
</evidence>
<reference evidence="6 7" key="1">
    <citation type="submission" date="2014-04" db="EMBL/GenBank/DDBJ databases">
        <title>Evolutionary Origins and Diversification of the Mycorrhizal Mutualists.</title>
        <authorList>
            <consortium name="DOE Joint Genome Institute"/>
            <consortium name="Mycorrhizal Genomics Consortium"/>
            <person name="Kohler A."/>
            <person name="Kuo A."/>
            <person name="Nagy L.G."/>
            <person name="Floudas D."/>
            <person name="Copeland A."/>
            <person name="Barry K.W."/>
            <person name="Cichocki N."/>
            <person name="Veneault-Fourrey C."/>
            <person name="LaButti K."/>
            <person name="Lindquist E.A."/>
            <person name="Lipzen A."/>
            <person name="Lundell T."/>
            <person name="Morin E."/>
            <person name="Murat C."/>
            <person name="Riley R."/>
            <person name="Ohm R."/>
            <person name="Sun H."/>
            <person name="Tunlid A."/>
            <person name="Henrissat B."/>
            <person name="Grigoriev I.V."/>
            <person name="Hibbett D.S."/>
            <person name="Martin F."/>
        </authorList>
    </citation>
    <scope>NUCLEOTIDE SEQUENCE [LARGE SCALE GENOMIC DNA]</scope>
    <source>
        <strain evidence="6 7">MD-312</strain>
    </source>
</reference>
<dbReference type="PANTHER" id="PTHR11655:SF14">
    <property type="entry name" value="LARGE RIBOSOMAL SUBUNIT PROTEIN UL6M"/>
    <property type="match status" value="1"/>
</dbReference>
<comment type="similarity">
    <text evidence="1 4">Belongs to the universal ribosomal protein uL6 family.</text>
</comment>
<dbReference type="Proteomes" id="UP000053820">
    <property type="component" value="Unassembled WGS sequence"/>
</dbReference>
<dbReference type="Pfam" id="PF00347">
    <property type="entry name" value="Ribosomal_L6"/>
    <property type="match status" value="2"/>
</dbReference>